<evidence type="ECO:0000256" key="2">
    <source>
        <dbReference type="RuleBase" id="RU362080"/>
    </source>
</evidence>
<organism evidence="3 4">
    <name type="scientific">Herbaspirillum frisingense</name>
    <dbReference type="NCBI Taxonomy" id="92645"/>
    <lineage>
        <taxon>Bacteria</taxon>
        <taxon>Pseudomonadati</taxon>
        <taxon>Pseudomonadota</taxon>
        <taxon>Betaproteobacteria</taxon>
        <taxon>Burkholderiales</taxon>
        <taxon>Oxalobacteraceae</taxon>
        <taxon>Herbaspirillum</taxon>
    </lineage>
</organism>
<comment type="caution">
    <text evidence="3">The sequence shown here is derived from an EMBL/GenBank/DDBJ whole genome shotgun (WGS) entry which is preliminary data.</text>
</comment>
<protein>
    <recommendedName>
        <fullName evidence="2">Antitoxin</fullName>
    </recommendedName>
</protein>
<reference evidence="4" key="1">
    <citation type="journal article" date="2020" name="MBio">
        <title>Horizontal gene transfer to a defensive symbiont with a reduced genome amongst a multipartite beetle microbiome.</title>
        <authorList>
            <person name="Waterworth S.C."/>
            <person name="Florez L.V."/>
            <person name="Rees E.R."/>
            <person name="Hertweck C."/>
            <person name="Kaltenpoth M."/>
            <person name="Kwan J.C."/>
        </authorList>
    </citation>
    <scope>NUCLEOTIDE SEQUENCE [LARGE SCALE GENOMIC DNA]</scope>
</reference>
<dbReference type="AlphaFoldDB" id="A0A7V8FSZ6"/>
<proteinExistence type="inferred from homology"/>
<gene>
    <name evidence="3" type="ORF">GAK35_04095</name>
</gene>
<comment type="function">
    <text evidence="2">Antitoxin component of a type II toxin-antitoxin (TA) system.</text>
</comment>
<evidence type="ECO:0000313" key="4">
    <source>
        <dbReference type="Proteomes" id="UP000462435"/>
    </source>
</evidence>
<evidence type="ECO:0000313" key="3">
    <source>
        <dbReference type="EMBL" id="KAF1036273.1"/>
    </source>
</evidence>
<evidence type="ECO:0000256" key="1">
    <source>
        <dbReference type="ARBA" id="ARBA00009981"/>
    </source>
</evidence>
<dbReference type="InterPro" id="IPR036165">
    <property type="entry name" value="YefM-like_sf"/>
</dbReference>
<dbReference type="Proteomes" id="UP000462435">
    <property type="component" value="Unassembled WGS sequence"/>
</dbReference>
<dbReference type="SUPFAM" id="SSF143120">
    <property type="entry name" value="YefM-like"/>
    <property type="match status" value="1"/>
</dbReference>
<sequence length="80" mass="9062">MYSFNANQLAGQLSEVLELADIDEVVLTRDGAENLVVVKESVWRAMQDMTHLFATDINSDRLLRSLQQLRADLLSEPEVE</sequence>
<accession>A0A7V8FSZ6</accession>
<dbReference type="InterPro" id="IPR006442">
    <property type="entry name" value="Antitoxin_Phd/YefM"/>
</dbReference>
<comment type="similarity">
    <text evidence="1 2">Belongs to the phD/YefM antitoxin family.</text>
</comment>
<dbReference type="Pfam" id="PF02604">
    <property type="entry name" value="PhdYeFM_antitox"/>
    <property type="match status" value="1"/>
</dbReference>
<dbReference type="EMBL" id="WNDX01000202">
    <property type="protein sequence ID" value="KAF1036273.1"/>
    <property type="molecule type" value="Genomic_DNA"/>
</dbReference>
<name>A0A7V8FSZ6_9BURK</name>